<dbReference type="SUPFAM" id="SSF51735">
    <property type="entry name" value="NAD(P)-binding Rossmann-fold domains"/>
    <property type="match status" value="1"/>
</dbReference>
<evidence type="ECO:0000313" key="5">
    <source>
        <dbReference type="Proteomes" id="UP000298390"/>
    </source>
</evidence>
<evidence type="ECO:0000256" key="3">
    <source>
        <dbReference type="ARBA" id="ARBA00023002"/>
    </source>
</evidence>
<sequence>MGNQLAVLSQAFPPKSTFAPAQMPDLTGRVVIVTGGNVGIGKETIKALLEHNAKVYMASRSKEKVDAAIKELVQQTGKEAIFLELDLSSLASVRRAAEEFMSKEKELHVLFNNAGVMWPPRELLTADGYDLQFGTNVVGELLLHITPTCPGRADMSCSGHFFFTKLLIPALVAGKETSPDHHARIVTTSSGAAYGYTLNFDAIKDSPARRSMMTNTLYSQSKFGNVVVAREFAKRYADQGIVSTSCNPGNIKTELQRYAPTVLRKVMNLVLYDAPYGALTQLWAGTMPETLDYNGKYLIPWARMGQCRREAYDDALGEKLWNWLEEQVKDK</sequence>
<keyword evidence="3" id="KW-0560">Oxidoreductase</keyword>
<proteinExistence type="inferred from homology"/>
<dbReference type="PRINTS" id="PR00081">
    <property type="entry name" value="GDHRDH"/>
</dbReference>
<evidence type="ECO:0000313" key="4">
    <source>
        <dbReference type="EMBL" id="TFY59698.1"/>
    </source>
</evidence>
<dbReference type="Gene3D" id="3.40.50.720">
    <property type="entry name" value="NAD(P)-binding Rossmann-like Domain"/>
    <property type="match status" value="1"/>
</dbReference>
<organism evidence="4 5">
    <name type="scientific">Rhodofomes roseus</name>
    <dbReference type="NCBI Taxonomy" id="34475"/>
    <lineage>
        <taxon>Eukaryota</taxon>
        <taxon>Fungi</taxon>
        <taxon>Dikarya</taxon>
        <taxon>Basidiomycota</taxon>
        <taxon>Agaricomycotina</taxon>
        <taxon>Agaricomycetes</taxon>
        <taxon>Polyporales</taxon>
        <taxon>Rhodofomes</taxon>
    </lineage>
</organism>
<evidence type="ECO:0000256" key="1">
    <source>
        <dbReference type="ARBA" id="ARBA00006484"/>
    </source>
</evidence>
<dbReference type="Pfam" id="PF00106">
    <property type="entry name" value="adh_short"/>
    <property type="match status" value="1"/>
</dbReference>
<reference evidence="4 5" key="1">
    <citation type="submission" date="2019-01" db="EMBL/GenBank/DDBJ databases">
        <title>Genome sequencing of the rare red list fungi Fomitopsis rosea.</title>
        <authorList>
            <person name="Buettner E."/>
            <person name="Kellner H."/>
        </authorList>
    </citation>
    <scope>NUCLEOTIDE SEQUENCE [LARGE SCALE GENOMIC DNA]</scope>
    <source>
        <strain evidence="4 5">DSM 105464</strain>
    </source>
</reference>
<name>A0A4Y9YCU7_9APHY</name>
<dbReference type="STRING" id="34475.A0A4Y9YCU7"/>
<dbReference type="PANTHER" id="PTHR24320">
    <property type="entry name" value="RETINOL DEHYDROGENASE"/>
    <property type="match status" value="1"/>
</dbReference>
<gene>
    <name evidence="4" type="ORF">EVJ58_g5620</name>
</gene>
<dbReference type="PANTHER" id="PTHR24320:SF282">
    <property type="entry name" value="WW DOMAIN-CONTAINING OXIDOREDUCTASE"/>
    <property type="match status" value="1"/>
</dbReference>
<comment type="caution">
    <text evidence="4">The sequence shown here is derived from an EMBL/GenBank/DDBJ whole genome shotgun (WGS) entry which is preliminary data.</text>
</comment>
<evidence type="ECO:0008006" key="6">
    <source>
        <dbReference type="Google" id="ProtNLM"/>
    </source>
</evidence>
<keyword evidence="2" id="KW-0521">NADP</keyword>
<dbReference type="InterPro" id="IPR002347">
    <property type="entry name" value="SDR_fam"/>
</dbReference>
<dbReference type="EMBL" id="SEKV01000291">
    <property type="protein sequence ID" value="TFY59698.1"/>
    <property type="molecule type" value="Genomic_DNA"/>
</dbReference>
<dbReference type="GO" id="GO:0016491">
    <property type="term" value="F:oxidoreductase activity"/>
    <property type="evidence" value="ECO:0007669"/>
    <property type="project" value="UniProtKB-KW"/>
</dbReference>
<evidence type="ECO:0000256" key="2">
    <source>
        <dbReference type="ARBA" id="ARBA00022857"/>
    </source>
</evidence>
<dbReference type="InterPro" id="IPR036291">
    <property type="entry name" value="NAD(P)-bd_dom_sf"/>
</dbReference>
<dbReference type="Proteomes" id="UP000298390">
    <property type="component" value="Unassembled WGS sequence"/>
</dbReference>
<protein>
    <recommendedName>
        <fullName evidence="6">NAD(P)-binding protein</fullName>
    </recommendedName>
</protein>
<dbReference type="AlphaFoldDB" id="A0A4Y9YCU7"/>
<accession>A0A4Y9YCU7</accession>
<comment type="similarity">
    <text evidence="1">Belongs to the short-chain dehydrogenases/reductases (SDR) family.</text>
</comment>